<dbReference type="Gene3D" id="3.90.180.10">
    <property type="entry name" value="Medium-chain alcohol dehydrogenases, catalytic domain"/>
    <property type="match status" value="1"/>
</dbReference>
<dbReference type="InterPro" id="IPR020843">
    <property type="entry name" value="ER"/>
</dbReference>
<dbReference type="SMART" id="SM00829">
    <property type="entry name" value="PKS_ER"/>
    <property type="match status" value="1"/>
</dbReference>
<comment type="similarity">
    <text evidence="4">Belongs to the zinc-containing alcohol dehydrogenase family.</text>
</comment>
<keyword evidence="1 4" id="KW-0479">Metal-binding</keyword>
<evidence type="ECO:0000259" key="5">
    <source>
        <dbReference type="SMART" id="SM00829"/>
    </source>
</evidence>
<dbReference type="PROSITE" id="PS00059">
    <property type="entry name" value="ADH_ZINC"/>
    <property type="match status" value="1"/>
</dbReference>
<dbReference type="InterPro" id="IPR036291">
    <property type="entry name" value="NAD(P)-bd_dom_sf"/>
</dbReference>
<keyword evidence="7" id="KW-1185">Reference proteome</keyword>
<dbReference type="STRING" id="266117.Rxyl_0543"/>
<dbReference type="InterPro" id="IPR011032">
    <property type="entry name" value="GroES-like_sf"/>
</dbReference>
<dbReference type="SUPFAM" id="SSF50129">
    <property type="entry name" value="GroES-like"/>
    <property type="match status" value="1"/>
</dbReference>
<dbReference type="Proteomes" id="UP000006637">
    <property type="component" value="Chromosome"/>
</dbReference>
<dbReference type="InterPro" id="IPR013149">
    <property type="entry name" value="ADH-like_C"/>
</dbReference>
<dbReference type="Gene3D" id="3.40.50.720">
    <property type="entry name" value="NAD(P)-binding Rossmann-like Domain"/>
    <property type="match status" value="1"/>
</dbReference>
<dbReference type="AlphaFoldDB" id="Q1AYL1"/>
<dbReference type="eggNOG" id="COG1064">
    <property type="taxonomic scope" value="Bacteria"/>
</dbReference>
<keyword evidence="3" id="KW-0560">Oxidoreductase</keyword>
<dbReference type="Pfam" id="PF00107">
    <property type="entry name" value="ADH_zinc_N"/>
    <property type="match status" value="1"/>
</dbReference>
<feature type="domain" description="Enoyl reductase (ER)" evidence="5">
    <location>
        <begin position="15"/>
        <end position="345"/>
    </location>
</feature>
<evidence type="ECO:0000313" key="6">
    <source>
        <dbReference type="EMBL" id="ABG03517.1"/>
    </source>
</evidence>
<comment type="cofactor">
    <cofactor evidence="4">
        <name>Zn(2+)</name>
        <dbReference type="ChEBI" id="CHEBI:29105"/>
    </cofactor>
</comment>
<dbReference type="PhylomeDB" id="Q1AYL1"/>
<evidence type="ECO:0000256" key="1">
    <source>
        <dbReference type="ARBA" id="ARBA00022723"/>
    </source>
</evidence>
<dbReference type="Pfam" id="PF08240">
    <property type="entry name" value="ADH_N"/>
    <property type="match status" value="1"/>
</dbReference>
<dbReference type="InterPro" id="IPR002328">
    <property type="entry name" value="ADH_Zn_CS"/>
</dbReference>
<dbReference type="InterPro" id="IPR013154">
    <property type="entry name" value="ADH-like_N"/>
</dbReference>
<protein>
    <submittedName>
        <fullName evidence="6">Alcohol dehydrogenase GroES-like protein</fullName>
    </submittedName>
</protein>
<dbReference type="OrthoDB" id="334894at2"/>
<proteinExistence type="inferred from homology"/>
<dbReference type="HOGENOM" id="CLU_026673_11_2_11"/>
<keyword evidence="2 4" id="KW-0862">Zinc</keyword>
<sequence>MKAARLYEYDPELEGQEFLKVEEVPEPEIEAPDDVIVRVGGAGVCRTDLHIIEGLWDEALVVEPPYTLGHENAGWVEEAGSSVSRFAPGDAVVIQPALSDGTCLSCLRGRNNLCESLVWIGIQQNGGFAEYVRVKERNLVKLPENVEPRDAAPYADAGLTAYHATKKAARVLDAGDVAVVIGIGGLGHIGVQVLKALSPARVVALDRSEGALRLAEEVGADHVVNSAGDAVDRVLELTGGRGAQAVVDFVGEADVPARALAMTRTGGYYFVVGYGGEIRVPTMEMIATEKSIVGNIGGTTSELHELIALAGEGKVRMNVRHYPLEEANRALLDLHEGRIHGRGVLVP</sequence>
<dbReference type="InterPro" id="IPR050129">
    <property type="entry name" value="Zn_alcohol_dh"/>
</dbReference>
<dbReference type="KEGG" id="rxy:Rxyl_0543"/>
<dbReference type="CDD" id="cd05284">
    <property type="entry name" value="arabinose_DH_like"/>
    <property type="match status" value="1"/>
</dbReference>
<evidence type="ECO:0000313" key="7">
    <source>
        <dbReference type="Proteomes" id="UP000006637"/>
    </source>
</evidence>
<dbReference type="SUPFAM" id="SSF51735">
    <property type="entry name" value="NAD(P)-binding Rossmann-fold domains"/>
    <property type="match status" value="1"/>
</dbReference>
<dbReference type="PANTHER" id="PTHR43401">
    <property type="entry name" value="L-THREONINE 3-DEHYDROGENASE"/>
    <property type="match status" value="1"/>
</dbReference>
<dbReference type="RefSeq" id="WP_011563535.1">
    <property type="nucleotide sequence ID" value="NC_008148.1"/>
</dbReference>
<dbReference type="GO" id="GO:0008270">
    <property type="term" value="F:zinc ion binding"/>
    <property type="evidence" value="ECO:0007669"/>
    <property type="project" value="InterPro"/>
</dbReference>
<dbReference type="GO" id="GO:0016491">
    <property type="term" value="F:oxidoreductase activity"/>
    <property type="evidence" value="ECO:0007669"/>
    <property type="project" value="UniProtKB-KW"/>
</dbReference>
<name>Q1AYL1_RUBXD</name>
<dbReference type="PANTHER" id="PTHR43401:SF5">
    <property type="entry name" value="ALCOHOL DEHYDROGENASE-RELATED"/>
    <property type="match status" value="1"/>
</dbReference>
<organism evidence="6 7">
    <name type="scientific">Rubrobacter xylanophilus (strain DSM 9941 / JCM 11954 / NBRC 16129 / PRD-1)</name>
    <dbReference type="NCBI Taxonomy" id="266117"/>
    <lineage>
        <taxon>Bacteria</taxon>
        <taxon>Bacillati</taxon>
        <taxon>Actinomycetota</taxon>
        <taxon>Rubrobacteria</taxon>
        <taxon>Rubrobacterales</taxon>
        <taxon>Rubrobacteraceae</taxon>
        <taxon>Rubrobacter</taxon>
    </lineage>
</organism>
<evidence type="ECO:0000256" key="2">
    <source>
        <dbReference type="ARBA" id="ARBA00022833"/>
    </source>
</evidence>
<reference evidence="6 7" key="1">
    <citation type="submission" date="2006-06" db="EMBL/GenBank/DDBJ databases">
        <title>Complete sequence of Rubrobacter xylanophilus DSM 9941.</title>
        <authorList>
            <consortium name="US DOE Joint Genome Institute"/>
            <person name="Copeland A."/>
            <person name="Lucas S."/>
            <person name="Lapidus A."/>
            <person name="Barry K."/>
            <person name="Detter J.C."/>
            <person name="Glavina del Rio T."/>
            <person name="Hammon N."/>
            <person name="Israni S."/>
            <person name="Dalin E."/>
            <person name="Tice H."/>
            <person name="Pitluck S."/>
            <person name="Munk A.C."/>
            <person name="Brettin T."/>
            <person name="Bruce D."/>
            <person name="Han C."/>
            <person name="Tapia R."/>
            <person name="Gilna P."/>
            <person name="Schmutz J."/>
            <person name="Larimer F."/>
            <person name="Land M."/>
            <person name="Hauser L."/>
            <person name="Kyrpides N."/>
            <person name="Lykidis A."/>
            <person name="da Costa M.S."/>
            <person name="Rainey F.A."/>
            <person name="Empadinhas N."/>
            <person name="Jolivet E."/>
            <person name="Battista J.R."/>
            <person name="Richardson P."/>
        </authorList>
    </citation>
    <scope>NUCLEOTIDE SEQUENCE [LARGE SCALE GENOMIC DNA]</scope>
    <source>
        <strain evidence="7">DSM 9941 / NBRC 16129 / PRD-1</strain>
    </source>
</reference>
<evidence type="ECO:0000256" key="4">
    <source>
        <dbReference type="RuleBase" id="RU361277"/>
    </source>
</evidence>
<dbReference type="EMBL" id="CP000386">
    <property type="protein sequence ID" value="ABG03517.1"/>
    <property type="molecule type" value="Genomic_DNA"/>
</dbReference>
<evidence type="ECO:0000256" key="3">
    <source>
        <dbReference type="ARBA" id="ARBA00023002"/>
    </source>
</evidence>
<gene>
    <name evidence="6" type="ordered locus">Rxyl_0543</name>
</gene>
<accession>Q1AYL1</accession>